<sequence length="453" mass="52108">MNRNTLLVAAVLLVLTGSLLGWFFTHYEQYSTERNLGFTGKAASNDFYAAELFLAKYDMTVKSYDSILTMKELPGKDDVLFIPTQRFDIGDDRVTELLDWVKQGGHLVVLARYNQSEDEERKDVLFERLGVRAQRNYSDNPFAELFESDIDDLESVLEDAEAEPSSDATQSRAETNNEDSSTDIKTDDTVEGELAKNPENSEWKDKRSEREKFEATAIPIVVKVNDKIEDKKVYFNQKKWMQNESSFDTSWTVDGENGAQLLEFKMDDGWVTLLSDINFLTNHYIDKFDHAAFLHTIVHIDDSRRTLWLIRNDDSPSLLALLFANANSAVIMFLVFIAAWLWYASRRFGPIAPDSQAIRRSMSEHITSTGHYQWRNHNRTELLESVQKALHEQIAQTRPLWVNLTEKKLAKKLAKVTGLDQDRIYKAIIVKRVGKELEFSATIQVLSIIRKRL</sequence>
<keyword evidence="2" id="KW-0472">Membrane</keyword>
<dbReference type="InterPro" id="IPR029062">
    <property type="entry name" value="Class_I_gatase-like"/>
</dbReference>
<feature type="region of interest" description="Disordered" evidence="1">
    <location>
        <begin position="157"/>
        <end position="208"/>
    </location>
</feature>
<evidence type="ECO:0000256" key="2">
    <source>
        <dbReference type="SAM" id="Phobius"/>
    </source>
</evidence>
<accession>A0A3B1AGC2</accession>
<name>A0A3B1AGC2_9ZZZZ</name>
<dbReference type="Pfam" id="PF14258">
    <property type="entry name" value="DUF4350"/>
    <property type="match status" value="1"/>
</dbReference>
<keyword evidence="2" id="KW-1133">Transmembrane helix</keyword>
<dbReference type="SUPFAM" id="SSF52317">
    <property type="entry name" value="Class I glutamine amidotransferase-like"/>
    <property type="match status" value="1"/>
</dbReference>
<proteinExistence type="predicted"/>
<evidence type="ECO:0000313" key="4">
    <source>
        <dbReference type="EMBL" id="VAW98537.1"/>
    </source>
</evidence>
<evidence type="ECO:0000259" key="3">
    <source>
        <dbReference type="Pfam" id="PF14258"/>
    </source>
</evidence>
<evidence type="ECO:0000256" key="1">
    <source>
        <dbReference type="SAM" id="MobiDB-lite"/>
    </source>
</evidence>
<organism evidence="4">
    <name type="scientific">hydrothermal vent metagenome</name>
    <dbReference type="NCBI Taxonomy" id="652676"/>
    <lineage>
        <taxon>unclassified sequences</taxon>
        <taxon>metagenomes</taxon>
        <taxon>ecological metagenomes</taxon>
    </lineage>
</organism>
<protein>
    <recommendedName>
        <fullName evidence="3">DUF4350 domain-containing protein</fullName>
    </recommendedName>
</protein>
<dbReference type="EMBL" id="UOFR01000060">
    <property type="protein sequence ID" value="VAW98537.1"/>
    <property type="molecule type" value="Genomic_DNA"/>
</dbReference>
<reference evidence="4" key="1">
    <citation type="submission" date="2018-06" db="EMBL/GenBank/DDBJ databases">
        <authorList>
            <person name="Zhirakovskaya E."/>
        </authorList>
    </citation>
    <scope>NUCLEOTIDE SEQUENCE</scope>
</reference>
<feature type="transmembrane region" description="Helical" evidence="2">
    <location>
        <begin position="318"/>
        <end position="343"/>
    </location>
</feature>
<feature type="compositionally biased region" description="Basic and acidic residues" evidence="1">
    <location>
        <begin position="182"/>
        <end position="208"/>
    </location>
</feature>
<gene>
    <name evidence="4" type="ORF">MNBD_GAMMA21-2213</name>
</gene>
<keyword evidence="2" id="KW-0812">Transmembrane</keyword>
<feature type="domain" description="DUF4350" evidence="3">
    <location>
        <begin position="45"/>
        <end position="296"/>
    </location>
</feature>
<dbReference type="InterPro" id="IPR025646">
    <property type="entry name" value="DUF4350"/>
</dbReference>
<dbReference type="AlphaFoldDB" id="A0A3B1AGC2"/>